<name>A0A7G9R0I5_9MICO</name>
<keyword evidence="1" id="KW-0812">Transmembrane</keyword>
<dbReference type="EMBL" id="CP060712">
    <property type="protein sequence ID" value="QNN49110.1"/>
    <property type="molecule type" value="Genomic_DNA"/>
</dbReference>
<dbReference type="KEGG" id="pei:H9L10_12855"/>
<evidence type="ECO:0000313" key="2">
    <source>
        <dbReference type="EMBL" id="QNN49110.1"/>
    </source>
</evidence>
<evidence type="ECO:0000313" key="3">
    <source>
        <dbReference type="Proteomes" id="UP000515976"/>
    </source>
</evidence>
<sequence length="83" mass="8547">MTEQGPVESRVPGITDEDLWPVRLVWVGMLSAVAGVLLGAALAFSQPDGASSSGRSLLGLAVVVISTALGALVYLVGKVLERQ</sequence>
<reference evidence="2 3" key="1">
    <citation type="submission" date="2020-08" db="EMBL/GenBank/DDBJ databases">
        <title>Genome sequence of Phycicoccus endophyticus JCM 31784T.</title>
        <authorList>
            <person name="Hyun D.-W."/>
            <person name="Bae J.-W."/>
        </authorList>
    </citation>
    <scope>NUCLEOTIDE SEQUENCE [LARGE SCALE GENOMIC DNA]</scope>
    <source>
        <strain evidence="2 3">JCM 31784</strain>
    </source>
</reference>
<keyword evidence="1" id="KW-1133">Transmembrane helix</keyword>
<gene>
    <name evidence="2" type="ORF">H9L10_12855</name>
</gene>
<evidence type="ECO:0000256" key="1">
    <source>
        <dbReference type="SAM" id="Phobius"/>
    </source>
</evidence>
<protein>
    <submittedName>
        <fullName evidence="2">Uncharacterized protein</fullName>
    </submittedName>
</protein>
<keyword evidence="1" id="KW-0472">Membrane</keyword>
<dbReference type="RefSeq" id="WP_166101005.1">
    <property type="nucleotide sequence ID" value="NZ_BMMY01000006.1"/>
</dbReference>
<organism evidence="2 3">
    <name type="scientific">Phycicoccus endophyticus</name>
    <dbReference type="NCBI Taxonomy" id="1690220"/>
    <lineage>
        <taxon>Bacteria</taxon>
        <taxon>Bacillati</taxon>
        <taxon>Actinomycetota</taxon>
        <taxon>Actinomycetes</taxon>
        <taxon>Micrococcales</taxon>
        <taxon>Intrasporangiaceae</taxon>
        <taxon>Phycicoccus</taxon>
    </lineage>
</organism>
<feature type="transmembrane region" description="Helical" evidence="1">
    <location>
        <begin position="24"/>
        <end position="45"/>
    </location>
</feature>
<keyword evidence="3" id="KW-1185">Reference proteome</keyword>
<proteinExistence type="predicted"/>
<accession>A0A7G9R0I5</accession>
<feature type="transmembrane region" description="Helical" evidence="1">
    <location>
        <begin position="57"/>
        <end position="77"/>
    </location>
</feature>
<dbReference type="AlphaFoldDB" id="A0A7G9R0I5"/>
<dbReference type="Proteomes" id="UP000515976">
    <property type="component" value="Chromosome"/>
</dbReference>